<sequence length="306" mass="34719">MKLGMLTACLPGWPLARIAAWAAENGYQALEVAVWPDAGGRDFVASHLPVADFGPREVDRTRELFDRHGLELSAFAYYENNLHPDPERRAGIRAHLKHAIDAAQALGVPYVGTFVGRDWTRPVAENLREAERILPELVEYAGERNVRIIVENCVMEGWHPDGYPGNLAYSPELWEWMFSLGLYLNYDPSHLVWIGIDPVEVIAPYAERIVHAQAKDVELDPRARNRFGHFGPATDRTDPWGMGWWRYRVPGLGQVSWTNVVDRLYEHGFTGTLSVEHEDPVWGGDDERVTQGLRIAHRTLRPLILD</sequence>
<dbReference type="InterPro" id="IPR036237">
    <property type="entry name" value="Xyl_isomerase-like_sf"/>
</dbReference>
<keyword evidence="2" id="KW-0413">Isomerase</keyword>
<dbReference type="Gene3D" id="3.20.20.150">
    <property type="entry name" value="Divalent-metal-dependent TIM barrel enzymes"/>
    <property type="match status" value="1"/>
</dbReference>
<dbReference type="OrthoDB" id="9779184at2"/>
<proteinExistence type="predicted"/>
<dbReference type="EMBL" id="QEIN01000266">
    <property type="protein sequence ID" value="RCV50971.1"/>
    <property type="molecule type" value="Genomic_DNA"/>
</dbReference>
<dbReference type="AlphaFoldDB" id="A0A368SZE8"/>
<dbReference type="InterPro" id="IPR013022">
    <property type="entry name" value="Xyl_isomerase-like_TIM-brl"/>
</dbReference>
<accession>A0A368SZE8</accession>
<feature type="domain" description="Xylose isomerase-like TIM barrel" evidence="1">
    <location>
        <begin position="20"/>
        <end position="291"/>
    </location>
</feature>
<evidence type="ECO:0000313" key="2">
    <source>
        <dbReference type="EMBL" id="RCV50971.1"/>
    </source>
</evidence>
<keyword evidence="3" id="KW-1185">Reference proteome</keyword>
<evidence type="ECO:0000259" key="1">
    <source>
        <dbReference type="Pfam" id="PF01261"/>
    </source>
</evidence>
<dbReference type="PANTHER" id="PTHR12110">
    <property type="entry name" value="HYDROXYPYRUVATE ISOMERASE"/>
    <property type="match status" value="1"/>
</dbReference>
<protein>
    <submittedName>
        <fullName evidence="2">Sugar phosphate isomerase</fullName>
    </submittedName>
</protein>
<dbReference type="SUPFAM" id="SSF51658">
    <property type="entry name" value="Xylose isomerase-like"/>
    <property type="match status" value="1"/>
</dbReference>
<dbReference type="Pfam" id="PF01261">
    <property type="entry name" value="AP_endonuc_2"/>
    <property type="match status" value="1"/>
</dbReference>
<gene>
    <name evidence="2" type="ORF">DEF24_23695</name>
</gene>
<dbReference type="InterPro" id="IPR050312">
    <property type="entry name" value="IolE/XylAMocC-like"/>
</dbReference>
<organism evidence="2 3">
    <name type="scientific">Marinitenerispora sediminis</name>
    <dbReference type="NCBI Taxonomy" id="1931232"/>
    <lineage>
        <taxon>Bacteria</taxon>
        <taxon>Bacillati</taxon>
        <taxon>Actinomycetota</taxon>
        <taxon>Actinomycetes</taxon>
        <taxon>Streptosporangiales</taxon>
        <taxon>Nocardiopsidaceae</taxon>
        <taxon>Marinitenerispora</taxon>
    </lineage>
</organism>
<dbReference type="PANTHER" id="PTHR12110:SF21">
    <property type="entry name" value="XYLOSE ISOMERASE-LIKE TIM BARREL DOMAIN-CONTAINING PROTEIN"/>
    <property type="match status" value="1"/>
</dbReference>
<comment type="caution">
    <text evidence="2">The sequence shown here is derived from an EMBL/GenBank/DDBJ whole genome shotgun (WGS) entry which is preliminary data.</text>
</comment>
<evidence type="ECO:0000313" key="3">
    <source>
        <dbReference type="Proteomes" id="UP000253318"/>
    </source>
</evidence>
<name>A0A368SZE8_9ACTN</name>
<dbReference type="RefSeq" id="WP_114400492.1">
    <property type="nucleotide sequence ID" value="NZ_QEIM01000232.1"/>
</dbReference>
<reference evidence="2 3" key="1">
    <citation type="submission" date="2018-04" db="EMBL/GenBank/DDBJ databases">
        <title>Novel actinobacteria from marine sediment.</title>
        <authorList>
            <person name="Ng Z.Y."/>
            <person name="Tan G.Y.A."/>
        </authorList>
    </citation>
    <scope>NUCLEOTIDE SEQUENCE [LARGE SCALE GENOMIC DNA]</scope>
    <source>
        <strain evidence="2 3">TPS81</strain>
    </source>
</reference>
<dbReference type="GO" id="GO:0016853">
    <property type="term" value="F:isomerase activity"/>
    <property type="evidence" value="ECO:0007669"/>
    <property type="project" value="UniProtKB-KW"/>
</dbReference>
<dbReference type="Proteomes" id="UP000253318">
    <property type="component" value="Unassembled WGS sequence"/>
</dbReference>